<dbReference type="PATRIC" id="fig|294.195.peg.6870"/>
<dbReference type="RefSeq" id="WP_019818088.1">
    <property type="nucleotide sequence ID" value="NZ_JAVEFB010000004.1"/>
</dbReference>
<accession>A0A109KGG6</accession>
<comment type="caution">
    <text evidence="1">The sequence shown here is derived from an EMBL/GenBank/DDBJ whole genome shotgun (WGS) entry which is preliminary data.</text>
</comment>
<dbReference type="Proteomes" id="UP000063434">
    <property type="component" value="Unassembled WGS sequence"/>
</dbReference>
<organism evidence="1 2">
    <name type="scientific">Pseudomonas fluorescens</name>
    <dbReference type="NCBI Taxonomy" id="294"/>
    <lineage>
        <taxon>Bacteria</taxon>
        <taxon>Pseudomonadati</taxon>
        <taxon>Pseudomonadota</taxon>
        <taxon>Gammaproteobacteria</taxon>
        <taxon>Pseudomonadales</taxon>
        <taxon>Pseudomonadaceae</taxon>
        <taxon>Pseudomonas</taxon>
    </lineage>
</organism>
<dbReference type="GeneID" id="45734047"/>
<proteinExistence type="predicted"/>
<sequence length="626" mass="71771">MSVQKRQSVVGLRILAPKLEKFSDRQIEVAQTWALQFNVPPSQLTSFIDTYLSSTVHTRCWCVALPSTDDQTRRLLARIGDHLQYFDGHQVKACKIFSKDRVHKRKPTAMVAQQLLLRFEKRWYADVLLTSFCKSAGERAKALSIEDLGSFNRRGFDWTASNNRYFNPRTRFYLKQIGSTLKQFCQCLDQELLFAIRSAQCPSPKLYNWLAQGDRKRRLQALKAQPVLIPLLVLADQWPWPWDGQQQVYMNCPWDELQAWRPYWSEDRYLISAEECLVGRIADAGLPLSDTLAWLLQAPRAAVRYLGQQRVFDTGSALTRISREGPQGPWHRLLLGASLGNRRPLKKAHWITLFALLDKIPYQLLDQTQDWNRLLSGCPTDWSDDNWSKIADDFRDLNELFNNVDESDGPASGEALQKLKSFIATASYHQIASLVNGFHLALIDIREALDAVDPQTRTDSLTPWKPLLYSTSTPLVSPNGLQIIELKCPADLDAEHRALGHCIDGYDYSAYRGICRLFSVRENGKSLASAEIQMDESAWGETLAKLTPKHLVTIQLRGLRNRTPKSGSRVDRAYQWFWAKIKSGELAINLEWPDQTLSMSRYTNRNRKKMHAQACAEWINQRLSRT</sequence>
<dbReference type="AlphaFoldDB" id="A0A109KGG6"/>
<reference evidence="1 2" key="1">
    <citation type="submission" date="2015-05" db="EMBL/GenBank/DDBJ databases">
        <title>A genomic and transcriptomic approach to investigate the blue pigment phenotype in Pseudomonas fluorescens.</title>
        <authorList>
            <person name="Andreani N.A."/>
            <person name="Cardazzo B."/>
        </authorList>
    </citation>
    <scope>NUCLEOTIDE SEQUENCE [LARGE SCALE GENOMIC DNA]</scope>
    <source>
        <strain evidence="1 2">Ps_40</strain>
    </source>
</reference>
<name>A0A109KGG6_PSEFL</name>
<evidence type="ECO:0000313" key="1">
    <source>
        <dbReference type="EMBL" id="KWV68661.1"/>
    </source>
</evidence>
<gene>
    <name evidence="1" type="ORF">PFL603g_06467</name>
</gene>
<protein>
    <submittedName>
        <fullName evidence="1">Uncharacterized protein</fullName>
    </submittedName>
</protein>
<dbReference type="EMBL" id="LCYC01000086">
    <property type="protein sequence ID" value="KWV68661.1"/>
    <property type="molecule type" value="Genomic_DNA"/>
</dbReference>
<evidence type="ECO:0000313" key="2">
    <source>
        <dbReference type="Proteomes" id="UP000063434"/>
    </source>
</evidence>